<proteinExistence type="predicted"/>
<evidence type="ECO:0000313" key="1">
    <source>
        <dbReference type="EMBL" id="PBK67741.1"/>
    </source>
</evidence>
<gene>
    <name evidence="1" type="ORF">ARMSODRAFT_299521</name>
</gene>
<organism evidence="1 2">
    <name type="scientific">Armillaria solidipes</name>
    <dbReference type="NCBI Taxonomy" id="1076256"/>
    <lineage>
        <taxon>Eukaryota</taxon>
        <taxon>Fungi</taxon>
        <taxon>Dikarya</taxon>
        <taxon>Basidiomycota</taxon>
        <taxon>Agaricomycotina</taxon>
        <taxon>Agaricomycetes</taxon>
        <taxon>Agaricomycetidae</taxon>
        <taxon>Agaricales</taxon>
        <taxon>Marasmiineae</taxon>
        <taxon>Physalacriaceae</taxon>
        <taxon>Armillaria</taxon>
    </lineage>
</organism>
<reference evidence="2" key="1">
    <citation type="journal article" date="2017" name="Nat. Ecol. Evol.">
        <title>Genome expansion and lineage-specific genetic innovations in the forest pathogenic fungi Armillaria.</title>
        <authorList>
            <person name="Sipos G."/>
            <person name="Prasanna A.N."/>
            <person name="Walter M.C."/>
            <person name="O'Connor E."/>
            <person name="Balint B."/>
            <person name="Krizsan K."/>
            <person name="Kiss B."/>
            <person name="Hess J."/>
            <person name="Varga T."/>
            <person name="Slot J."/>
            <person name="Riley R."/>
            <person name="Boka B."/>
            <person name="Rigling D."/>
            <person name="Barry K."/>
            <person name="Lee J."/>
            <person name="Mihaltcheva S."/>
            <person name="LaButti K."/>
            <person name="Lipzen A."/>
            <person name="Waldron R."/>
            <person name="Moloney N.M."/>
            <person name="Sperisen C."/>
            <person name="Kredics L."/>
            <person name="Vagvoelgyi C."/>
            <person name="Patrignani A."/>
            <person name="Fitzpatrick D."/>
            <person name="Nagy I."/>
            <person name="Doyle S."/>
            <person name="Anderson J.B."/>
            <person name="Grigoriev I.V."/>
            <person name="Gueldener U."/>
            <person name="Muensterkoetter M."/>
            <person name="Nagy L.G."/>
        </authorList>
    </citation>
    <scope>NUCLEOTIDE SEQUENCE [LARGE SCALE GENOMIC DNA]</scope>
    <source>
        <strain evidence="2">28-4</strain>
    </source>
</reference>
<dbReference type="EMBL" id="KZ293435">
    <property type="protein sequence ID" value="PBK67741.1"/>
    <property type="molecule type" value="Genomic_DNA"/>
</dbReference>
<keyword evidence="2" id="KW-1185">Reference proteome</keyword>
<accession>A0A2H3BA44</accession>
<dbReference type="AlphaFoldDB" id="A0A2H3BA44"/>
<name>A0A2H3BA44_9AGAR</name>
<dbReference type="Proteomes" id="UP000218334">
    <property type="component" value="Unassembled WGS sequence"/>
</dbReference>
<evidence type="ECO:0000313" key="2">
    <source>
        <dbReference type="Proteomes" id="UP000218334"/>
    </source>
</evidence>
<protein>
    <submittedName>
        <fullName evidence="1">Uncharacterized protein</fullName>
    </submittedName>
</protein>
<sequence>MTVAHAFVMMIGHREEHSKRGGQRLEEEDVSAWISTPQTVLRCQLLAYGPLVCTNPCFLRSDLEQLHIGAQVQVRSSPRTWWPSSCMDQGNSTLPILLSPETVLMVVHLFFPLTFGSGEKIANDGKKNSAVLREVRDRKGRELHPSCHRRH</sequence>